<dbReference type="PROSITE" id="PS50850">
    <property type="entry name" value="MFS"/>
    <property type="match status" value="1"/>
</dbReference>
<evidence type="ECO:0000313" key="7">
    <source>
        <dbReference type="EMBL" id="CAL4083607.1"/>
    </source>
</evidence>
<proteinExistence type="predicted"/>
<keyword evidence="8" id="KW-1185">Reference proteome</keyword>
<feature type="transmembrane region" description="Helical" evidence="5">
    <location>
        <begin position="431"/>
        <end position="448"/>
    </location>
</feature>
<feature type="transmembrane region" description="Helical" evidence="5">
    <location>
        <begin position="288"/>
        <end position="308"/>
    </location>
</feature>
<feature type="transmembrane region" description="Helical" evidence="5">
    <location>
        <begin position="314"/>
        <end position="333"/>
    </location>
</feature>
<name>A0AAV2QF27_MEGNR</name>
<sequence length="571" mass="63780">MGTGEMGSRENHVEMGNGNVVHHDDKASSNGAAFGIKEDHINKEEDGFDKALEAAGSWGPWQHRFFVIAAFSQVFTAMHSVAAVFLSAVPKHWCQVPELHHPNISLSHEEIKNISIPWINAKYSSCDYLNHNYSALASHVRNVDSGLGFNLNSFMEDDEINTHMSDQTLNCQNWIFDTSEFQSTVVSEWSLVCVQRYLGTSVQASYMGGLLVGSLIMGQISDKYGRRKTTMISVSVSMLCAILASIVPAFEAFLALRFIVAAMGAGMMVTNFVLVMELVEPDARSSTGMWYAIPYGLGISTVSMLSYFIRSWRFLQLTLGCTSAILLLYYWLLPESPRWLMSKGRPNEALDVLKRVASGNKRKLPKDEEMLNYLRLGKLKENYFRRRCLKGRSFLPHRPDTKETPSEGSGFLGMLRSQLSLVRTPIMRRRCLISFFIWFVGSTTYYGLTFSGGNIKANLFLMVFISGVVEVPACIISPWMLRRIGRRATMCILFIGSGSACLLILAVPVERVMINLILANVGKFFISAAFQMSYIYTSELTPTGVRNIAVGTSSMWARVGTILSPFIVDFL</sequence>
<keyword evidence="2 5" id="KW-0812">Transmembrane</keyword>
<feature type="transmembrane region" description="Helical" evidence="5">
    <location>
        <begin position="230"/>
        <end position="250"/>
    </location>
</feature>
<dbReference type="SUPFAM" id="SSF103473">
    <property type="entry name" value="MFS general substrate transporter"/>
    <property type="match status" value="1"/>
</dbReference>
<feature type="transmembrane region" description="Helical" evidence="5">
    <location>
        <begin position="256"/>
        <end position="276"/>
    </location>
</feature>
<comment type="caution">
    <text evidence="7">The sequence shown here is derived from an EMBL/GenBank/DDBJ whole genome shotgun (WGS) entry which is preliminary data.</text>
</comment>
<reference evidence="7 8" key="1">
    <citation type="submission" date="2024-05" db="EMBL/GenBank/DDBJ databases">
        <authorList>
            <person name="Wallberg A."/>
        </authorList>
    </citation>
    <scope>NUCLEOTIDE SEQUENCE [LARGE SCALE GENOMIC DNA]</scope>
</reference>
<evidence type="ECO:0000259" key="6">
    <source>
        <dbReference type="PROSITE" id="PS50850"/>
    </source>
</evidence>
<evidence type="ECO:0000313" key="8">
    <source>
        <dbReference type="Proteomes" id="UP001497623"/>
    </source>
</evidence>
<feature type="domain" description="Major facilitator superfamily (MFS) profile" evidence="6">
    <location>
        <begin position="145"/>
        <end position="571"/>
    </location>
</feature>
<keyword evidence="3 5" id="KW-1133">Transmembrane helix</keyword>
<feature type="transmembrane region" description="Helical" evidence="5">
    <location>
        <begin position="488"/>
        <end position="507"/>
    </location>
</feature>
<dbReference type="PANTHER" id="PTHR24064">
    <property type="entry name" value="SOLUTE CARRIER FAMILY 22 MEMBER"/>
    <property type="match status" value="1"/>
</dbReference>
<comment type="subcellular location">
    <subcellularLocation>
        <location evidence="1">Membrane</location>
        <topology evidence="1">Multi-pass membrane protein</topology>
    </subcellularLocation>
</comment>
<protein>
    <recommendedName>
        <fullName evidence="6">Major facilitator superfamily (MFS) profile domain-containing protein</fullName>
    </recommendedName>
</protein>
<dbReference type="PROSITE" id="PS00216">
    <property type="entry name" value="SUGAR_TRANSPORT_1"/>
    <property type="match status" value="1"/>
</dbReference>
<dbReference type="AlphaFoldDB" id="A0AAV2QF27"/>
<dbReference type="CDD" id="cd17317">
    <property type="entry name" value="MFS_SLC22"/>
    <property type="match status" value="1"/>
</dbReference>
<gene>
    <name evidence="7" type="ORF">MNOR_LOCUS12189</name>
</gene>
<evidence type="ECO:0000256" key="5">
    <source>
        <dbReference type="SAM" id="Phobius"/>
    </source>
</evidence>
<dbReference type="Proteomes" id="UP001497623">
    <property type="component" value="Unassembled WGS sequence"/>
</dbReference>
<accession>A0AAV2QF27</accession>
<dbReference type="GO" id="GO:0016020">
    <property type="term" value="C:membrane"/>
    <property type="evidence" value="ECO:0007669"/>
    <property type="project" value="UniProtKB-SubCell"/>
</dbReference>
<dbReference type="InterPro" id="IPR036259">
    <property type="entry name" value="MFS_trans_sf"/>
</dbReference>
<dbReference type="InterPro" id="IPR020846">
    <property type="entry name" value="MFS_dom"/>
</dbReference>
<dbReference type="Gene3D" id="1.20.1250.20">
    <property type="entry name" value="MFS general substrate transporter like domains"/>
    <property type="match status" value="1"/>
</dbReference>
<keyword evidence="4 5" id="KW-0472">Membrane</keyword>
<dbReference type="InterPro" id="IPR005829">
    <property type="entry name" value="Sugar_transporter_CS"/>
</dbReference>
<evidence type="ECO:0000256" key="4">
    <source>
        <dbReference type="ARBA" id="ARBA00023136"/>
    </source>
</evidence>
<evidence type="ECO:0000256" key="1">
    <source>
        <dbReference type="ARBA" id="ARBA00004141"/>
    </source>
</evidence>
<dbReference type="EMBL" id="CAXKWB010006613">
    <property type="protein sequence ID" value="CAL4083607.1"/>
    <property type="molecule type" value="Genomic_DNA"/>
</dbReference>
<organism evidence="7 8">
    <name type="scientific">Meganyctiphanes norvegica</name>
    <name type="common">Northern krill</name>
    <name type="synonym">Thysanopoda norvegica</name>
    <dbReference type="NCBI Taxonomy" id="48144"/>
    <lineage>
        <taxon>Eukaryota</taxon>
        <taxon>Metazoa</taxon>
        <taxon>Ecdysozoa</taxon>
        <taxon>Arthropoda</taxon>
        <taxon>Crustacea</taxon>
        <taxon>Multicrustacea</taxon>
        <taxon>Malacostraca</taxon>
        <taxon>Eumalacostraca</taxon>
        <taxon>Eucarida</taxon>
        <taxon>Euphausiacea</taxon>
        <taxon>Euphausiidae</taxon>
        <taxon>Meganyctiphanes</taxon>
    </lineage>
</organism>
<feature type="non-terminal residue" evidence="7">
    <location>
        <position position="571"/>
    </location>
</feature>
<dbReference type="Pfam" id="PF07690">
    <property type="entry name" value="MFS_1"/>
    <property type="match status" value="1"/>
</dbReference>
<dbReference type="InterPro" id="IPR011701">
    <property type="entry name" value="MFS"/>
</dbReference>
<dbReference type="GO" id="GO:0022857">
    <property type="term" value="F:transmembrane transporter activity"/>
    <property type="evidence" value="ECO:0007669"/>
    <property type="project" value="InterPro"/>
</dbReference>
<evidence type="ECO:0000256" key="3">
    <source>
        <dbReference type="ARBA" id="ARBA00022989"/>
    </source>
</evidence>
<evidence type="ECO:0000256" key="2">
    <source>
        <dbReference type="ARBA" id="ARBA00022692"/>
    </source>
</evidence>
<feature type="transmembrane region" description="Helical" evidence="5">
    <location>
        <begin position="460"/>
        <end position="481"/>
    </location>
</feature>